<evidence type="ECO:0000259" key="2">
    <source>
        <dbReference type="Pfam" id="PF20497"/>
    </source>
</evidence>
<feature type="domain" description="SWI/SNF and RSC complexes subunit Ssr4 C-terminal" evidence="2">
    <location>
        <begin position="65"/>
        <end position="100"/>
    </location>
</feature>
<dbReference type="InterPro" id="IPR046464">
    <property type="entry name" value="SWI-SNF_Ssr4_C"/>
</dbReference>
<protein>
    <recommendedName>
        <fullName evidence="2">SWI/SNF and RSC complexes subunit Ssr4 C-terminal domain-containing protein</fullName>
    </recommendedName>
</protein>
<feature type="region of interest" description="Disordered" evidence="1">
    <location>
        <begin position="206"/>
        <end position="260"/>
    </location>
</feature>
<feature type="region of interest" description="Disordered" evidence="1">
    <location>
        <begin position="1"/>
        <end position="48"/>
    </location>
</feature>
<dbReference type="AlphaFoldDB" id="A0AAF0IQR1"/>
<sequence>MRTGEPGVHVPSTRGRKRKHPLQPSSWDPASQARANMPRASGMAGQQTSIVKRPYYNLVFGTEPDEEVTDSLVDTLDLVTPRDLSAARYAQNHELFERVFGPTRLAYQDTNPKELEAKLAPLQGEIDALEKSHAERMARWQSDLPSEDVGNELADWERAPSAGPILGVGYIRADPPADVAAQLAARRDTTQPTPPDAATRDAIAQINQAHGVEGPAPVAVPREAVPSASDQTPVAKKEDEVSQPNDQNEHEKGGAEQKNS</sequence>
<evidence type="ECO:0000313" key="4">
    <source>
        <dbReference type="Proteomes" id="UP001214603"/>
    </source>
</evidence>
<feature type="compositionally biased region" description="Basic and acidic residues" evidence="1">
    <location>
        <begin position="247"/>
        <end position="260"/>
    </location>
</feature>
<dbReference type="EMBL" id="CP119934">
    <property type="protein sequence ID" value="WFD01652.1"/>
    <property type="molecule type" value="Genomic_DNA"/>
</dbReference>
<dbReference type="Pfam" id="PF20497">
    <property type="entry name" value="SWI-SNF_Ssr4_C"/>
    <property type="match status" value="1"/>
</dbReference>
<evidence type="ECO:0000313" key="3">
    <source>
        <dbReference type="EMBL" id="WFD01652.1"/>
    </source>
</evidence>
<accession>A0AAF0IQR1</accession>
<feature type="compositionally biased region" description="Low complexity" evidence="1">
    <location>
        <begin position="211"/>
        <end position="229"/>
    </location>
</feature>
<keyword evidence="4" id="KW-1185">Reference proteome</keyword>
<reference evidence="3" key="1">
    <citation type="submission" date="2023-03" db="EMBL/GenBank/DDBJ databases">
        <title>Mating type loci evolution in Malassezia.</title>
        <authorList>
            <person name="Coelho M.A."/>
        </authorList>
    </citation>
    <scope>NUCLEOTIDE SEQUENCE</scope>
    <source>
        <strain evidence="3">CBS 7876</strain>
    </source>
</reference>
<name>A0AAF0IQR1_9BASI</name>
<proteinExistence type="predicted"/>
<dbReference type="Proteomes" id="UP001214603">
    <property type="component" value="Chromosome 1"/>
</dbReference>
<evidence type="ECO:0000256" key="1">
    <source>
        <dbReference type="SAM" id="MobiDB-lite"/>
    </source>
</evidence>
<gene>
    <name evidence="3" type="ORF">MOBT1_000328</name>
</gene>
<organism evidence="3 4">
    <name type="scientific">Malassezia obtusa</name>
    <dbReference type="NCBI Taxonomy" id="76774"/>
    <lineage>
        <taxon>Eukaryota</taxon>
        <taxon>Fungi</taxon>
        <taxon>Dikarya</taxon>
        <taxon>Basidiomycota</taxon>
        <taxon>Ustilaginomycotina</taxon>
        <taxon>Malasseziomycetes</taxon>
        <taxon>Malasseziales</taxon>
        <taxon>Malasseziaceae</taxon>
        <taxon>Malassezia</taxon>
    </lineage>
</organism>